<dbReference type="Proteomes" id="UP000033140">
    <property type="component" value="Unassembled WGS sequence"/>
</dbReference>
<dbReference type="AlphaFoldDB" id="A0A0E9NLZ7"/>
<feature type="compositionally biased region" description="Basic residues" evidence="1">
    <location>
        <begin position="1"/>
        <end position="11"/>
    </location>
</feature>
<reference evidence="2 3" key="2">
    <citation type="journal article" date="2014" name="J. Gen. Appl. Microbiol.">
        <title>The early diverging ascomycetous budding yeast Saitoella complicata has three histone deacetylases belonging to the Clr6, Hos2, and Rpd3 lineages.</title>
        <authorList>
            <person name="Nishida H."/>
            <person name="Matsumoto T."/>
            <person name="Kondo S."/>
            <person name="Hamamoto M."/>
            <person name="Yoshikawa H."/>
        </authorList>
    </citation>
    <scope>NUCLEOTIDE SEQUENCE [LARGE SCALE GENOMIC DNA]</scope>
    <source>
        <strain evidence="2 3">NRRL Y-17804</strain>
    </source>
</reference>
<proteinExistence type="predicted"/>
<feature type="region of interest" description="Disordered" evidence="1">
    <location>
        <begin position="105"/>
        <end position="128"/>
    </location>
</feature>
<evidence type="ECO:0000313" key="2">
    <source>
        <dbReference type="EMBL" id="GAO50838.1"/>
    </source>
</evidence>
<gene>
    <name evidence="2" type="ORF">G7K_4958-t1</name>
</gene>
<comment type="caution">
    <text evidence="2">The sequence shown here is derived from an EMBL/GenBank/DDBJ whole genome shotgun (WGS) entry which is preliminary data.</text>
</comment>
<dbReference type="Gene3D" id="3.40.30.10">
    <property type="entry name" value="Glutaredoxin"/>
    <property type="match status" value="1"/>
</dbReference>
<dbReference type="EMBL" id="BACD03000037">
    <property type="protein sequence ID" value="GAO50838.1"/>
    <property type="molecule type" value="Genomic_DNA"/>
</dbReference>
<evidence type="ECO:0000313" key="3">
    <source>
        <dbReference type="Proteomes" id="UP000033140"/>
    </source>
</evidence>
<feature type="region of interest" description="Disordered" evidence="1">
    <location>
        <begin position="1"/>
        <end position="20"/>
    </location>
</feature>
<accession>A0A0E9NLZ7</accession>
<dbReference type="STRING" id="698492.A0A0E9NLZ7"/>
<sequence length="339" mass="37241">MQKFKPARRPPRCFPEFGPALPSTPHPSPFLLFALASSKAYIPVYNSILLSKMSQMELDMPSPVPQYVHAFPSASATTPAYNSTNAFFHTPSSIQTHNATWYAPYTPSPSSASRKRRQSGYDDEEPMTPVATSFSNKRVLKPVSSRSRFQPQQFTNIAAARPSWLTAPEHGLMLEAADMDVAYPTGKVQRIPHAELLESLSASTGCTVLVLCFWSGGWATSTALDGPELIFAMSKAHTAFRRLDARVFAVGTDSPWMHLRYLSTLPVNAVTLPILSDTTRTMTLSMAAMDPGCGTRCMDAIVLVDKNGRRRGLVPFLPGSRVEDVVEKAKEGVEWLNAE</sequence>
<name>A0A0E9NLZ7_SAICN</name>
<protein>
    <submittedName>
        <fullName evidence="2">Uncharacterized protein</fullName>
    </submittedName>
</protein>
<evidence type="ECO:0000256" key="1">
    <source>
        <dbReference type="SAM" id="MobiDB-lite"/>
    </source>
</evidence>
<reference evidence="2 3" key="1">
    <citation type="journal article" date="2011" name="J. Gen. Appl. Microbiol.">
        <title>Draft genome sequencing of the enigmatic yeast Saitoella complicata.</title>
        <authorList>
            <person name="Nishida H."/>
            <person name="Hamamoto M."/>
            <person name="Sugiyama J."/>
        </authorList>
    </citation>
    <scope>NUCLEOTIDE SEQUENCE [LARGE SCALE GENOMIC DNA]</scope>
    <source>
        <strain evidence="2 3">NRRL Y-17804</strain>
    </source>
</reference>
<keyword evidence="3" id="KW-1185">Reference proteome</keyword>
<dbReference type="InterPro" id="IPR036249">
    <property type="entry name" value="Thioredoxin-like_sf"/>
</dbReference>
<reference evidence="2 3" key="3">
    <citation type="journal article" date="2015" name="Genome Announc.">
        <title>Draft Genome Sequence of the Archiascomycetous Yeast Saitoella complicata.</title>
        <authorList>
            <person name="Yamauchi K."/>
            <person name="Kondo S."/>
            <person name="Hamamoto M."/>
            <person name="Takahashi Y."/>
            <person name="Ogura Y."/>
            <person name="Hayashi T."/>
            <person name="Nishida H."/>
        </authorList>
    </citation>
    <scope>NUCLEOTIDE SEQUENCE [LARGE SCALE GENOMIC DNA]</scope>
    <source>
        <strain evidence="2 3">NRRL Y-17804</strain>
    </source>
</reference>
<organism evidence="2 3">
    <name type="scientific">Saitoella complicata (strain BCRC 22490 / CBS 7301 / JCM 7358 / NBRC 10748 / NRRL Y-17804)</name>
    <dbReference type="NCBI Taxonomy" id="698492"/>
    <lineage>
        <taxon>Eukaryota</taxon>
        <taxon>Fungi</taxon>
        <taxon>Dikarya</taxon>
        <taxon>Ascomycota</taxon>
        <taxon>Taphrinomycotina</taxon>
        <taxon>Taphrinomycotina incertae sedis</taxon>
        <taxon>Saitoella</taxon>
    </lineage>
</organism>
<dbReference type="SUPFAM" id="SSF52833">
    <property type="entry name" value="Thioredoxin-like"/>
    <property type="match status" value="1"/>
</dbReference>